<evidence type="ECO:0008006" key="4">
    <source>
        <dbReference type="Google" id="ProtNLM"/>
    </source>
</evidence>
<dbReference type="Proteomes" id="UP000241085">
    <property type="component" value="Unassembled WGS sequence"/>
</dbReference>
<reference evidence="2 3" key="1">
    <citation type="submission" date="2018-03" db="EMBL/GenBank/DDBJ databases">
        <title>Bacteriophage NCPPB3778 and a type I-E CRISPR drive the evolution of the US Biological Select Agent, Rathayibacter toxicus.</title>
        <authorList>
            <person name="Davis E.W.II."/>
            <person name="Tabima J.F."/>
            <person name="Weisberg A.J."/>
            <person name="Dantas Lopes L."/>
            <person name="Wiseman M.S."/>
            <person name="Wiseman M.S."/>
            <person name="Pupko T."/>
            <person name="Belcher M.S."/>
            <person name="Sechler A.J."/>
            <person name="Tancos M.A."/>
            <person name="Schroeder B.K."/>
            <person name="Murray T.D."/>
            <person name="Luster D.G."/>
            <person name="Schneider W.L."/>
            <person name="Rogers E."/>
            <person name="Andreote F.D."/>
            <person name="Grunwald N.J."/>
            <person name="Putnam M.L."/>
            <person name="Chang J.H."/>
        </authorList>
    </citation>
    <scope>NUCLEOTIDE SEQUENCE [LARGE SCALE GENOMIC DNA]</scope>
    <source>
        <strain evidence="2 3">DSM 15933</strain>
    </source>
</reference>
<dbReference type="RefSeq" id="WP_107575553.1">
    <property type="nucleotide sequence ID" value="NZ_PZPL01000001.1"/>
</dbReference>
<feature type="transmembrane region" description="Helical" evidence="1">
    <location>
        <begin position="332"/>
        <end position="359"/>
    </location>
</feature>
<comment type="caution">
    <text evidence="2">The sequence shown here is derived from an EMBL/GenBank/DDBJ whole genome shotgun (WGS) entry which is preliminary data.</text>
</comment>
<evidence type="ECO:0000256" key="1">
    <source>
        <dbReference type="SAM" id="Phobius"/>
    </source>
</evidence>
<evidence type="ECO:0000313" key="3">
    <source>
        <dbReference type="Proteomes" id="UP000241085"/>
    </source>
</evidence>
<keyword evidence="1" id="KW-0812">Transmembrane</keyword>
<protein>
    <recommendedName>
        <fullName evidence="4">APA family basic amino acid/polyamine antiporter</fullName>
    </recommendedName>
</protein>
<feature type="transmembrane region" description="Helical" evidence="1">
    <location>
        <begin position="122"/>
        <end position="145"/>
    </location>
</feature>
<proteinExistence type="predicted"/>
<name>A0A2T4UXZ0_9MICO</name>
<sequence length="364" mass="35810">MSADRARARPAEPTGAIALAGLFLVYSPAALEAGWWLLLGIGVAAVLTAISALADSGREQHDGPTAQWLALAGRALGASALALTAADSVLGASARPVAVLMLVAVTVFVLRGGVVRAGLARGLGALVLLLLVAAAVIVAVAPPVLPESDVRPGGVEGTASAAALALLLFAPPTSGALVRLRPALVSTGVVALVAGALGAGLLLLVGPAVLAGTATPLRAAALGTAAEVPVAVAAVLAGLLALVVLQHRDAGALVRLADADEIPAVLAQPSRRTGVPVVAQLVVCLVSVVAVVVLDADALLAFAVAAQLVALIVRRVEWGAAALRLPALVSAVGALVLLLALPAATAAAVAVLLGLLLIVRAFRR</sequence>
<gene>
    <name evidence="2" type="ORF">C1I63_17220</name>
</gene>
<feature type="transmembrane region" description="Helical" evidence="1">
    <location>
        <begin position="157"/>
        <end position="178"/>
    </location>
</feature>
<dbReference type="EMBL" id="PZPL01000001">
    <property type="protein sequence ID" value="PTL74393.1"/>
    <property type="molecule type" value="Genomic_DNA"/>
</dbReference>
<feature type="transmembrane region" description="Helical" evidence="1">
    <location>
        <begin position="190"/>
        <end position="214"/>
    </location>
</feature>
<keyword evidence="1" id="KW-1133">Transmembrane helix</keyword>
<dbReference type="AlphaFoldDB" id="A0A2T4UXZ0"/>
<feature type="transmembrane region" description="Helical" evidence="1">
    <location>
        <begin position="92"/>
        <end position="110"/>
    </location>
</feature>
<accession>A0A2T4UXZ0</accession>
<organism evidence="2 3">
    <name type="scientific">Rathayibacter caricis DSM 15933</name>
    <dbReference type="NCBI Taxonomy" id="1328867"/>
    <lineage>
        <taxon>Bacteria</taxon>
        <taxon>Bacillati</taxon>
        <taxon>Actinomycetota</taxon>
        <taxon>Actinomycetes</taxon>
        <taxon>Micrococcales</taxon>
        <taxon>Microbacteriaceae</taxon>
        <taxon>Rathayibacter</taxon>
    </lineage>
</organism>
<feature type="transmembrane region" description="Helical" evidence="1">
    <location>
        <begin position="35"/>
        <end position="54"/>
    </location>
</feature>
<feature type="transmembrane region" description="Helical" evidence="1">
    <location>
        <begin position="12"/>
        <end position="29"/>
    </location>
</feature>
<feature type="transmembrane region" description="Helical" evidence="1">
    <location>
        <begin position="281"/>
        <end position="312"/>
    </location>
</feature>
<keyword evidence="3" id="KW-1185">Reference proteome</keyword>
<feature type="transmembrane region" description="Helical" evidence="1">
    <location>
        <begin position="220"/>
        <end position="245"/>
    </location>
</feature>
<evidence type="ECO:0000313" key="2">
    <source>
        <dbReference type="EMBL" id="PTL74393.1"/>
    </source>
</evidence>
<feature type="transmembrane region" description="Helical" evidence="1">
    <location>
        <begin position="66"/>
        <end position="86"/>
    </location>
</feature>
<keyword evidence="1" id="KW-0472">Membrane</keyword>